<dbReference type="AlphaFoldDB" id="A0A0E3BVC1"/>
<organism evidence="1 2">
    <name type="scientific">Comamonas thiooxydans</name>
    <dbReference type="NCBI Taxonomy" id="363952"/>
    <lineage>
        <taxon>Bacteria</taxon>
        <taxon>Pseudomonadati</taxon>
        <taxon>Pseudomonadota</taxon>
        <taxon>Betaproteobacteria</taxon>
        <taxon>Burkholderiales</taxon>
        <taxon>Comamonadaceae</taxon>
        <taxon>Comamonas</taxon>
    </lineage>
</organism>
<dbReference type="Proteomes" id="UP000029567">
    <property type="component" value="Unassembled WGS sequence"/>
</dbReference>
<accession>A0A0E3BVC1</accession>
<gene>
    <name evidence="1" type="ORF">P245_25265</name>
</gene>
<protein>
    <submittedName>
        <fullName evidence="1">Uncharacterized protein</fullName>
    </submittedName>
</protein>
<proteinExistence type="predicted"/>
<dbReference type="RefSeq" id="WP_034383370.1">
    <property type="nucleotide sequence ID" value="NZ_AWTN01000140.1"/>
</dbReference>
<comment type="caution">
    <text evidence="1">The sequence shown here is derived from an EMBL/GenBank/DDBJ whole genome shotgun (WGS) entry which is preliminary data.</text>
</comment>
<reference evidence="1 2" key="1">
    <citation type="submission" date="2013-09" db="EMBL/GenBank/DDBJ databases">
        <title>High correlation between genotypes and phenotypes of environmental bacteria Comamonas testosteroni strains.</title>
        <authorList>
            <person name="Liu L."/>
            <person name="Zhu W."/>
            <person name="Xia X."/>
            <person name="Xu B."/>
            <person name="Luo M."/>
            <person name="Wang G."/>
        </authorList>
    </citation>
    <scope>NUCLEOTIDE SEQUENCE [LARGE SCALE GENOMIC DNA]</scope>
    <source>
        <strain evidence="1 2">JL14</strain>
    </source>
</reference>
<dbReference type="EMBL" id="AWTN01000140">
    <property type="protein sequence ID" value="KGG83628.1"/>
    <property type="molecule type" value="Genomic_DNA"/>
</dbReference>
<evidence type="ECO:0000313" key="1">
    <source>
        <dbReference type="EMBL" id="KGG83628.1"/>
    </source>
</evidence>
<sequence length="152" mass="17290">MVKLAVAAYIYQSVNSESMTETVESWYAKAISHLNPSRDDAFKMLISLPLNYKNLFLVRKDDQEKVFKFVAAMQEQHGVRVPRADTCPKLRADLVLRVVETHLIKVAEPYTGIGNSMSNVNNRLTDIICRFTSGVSLTDHNLRRHSHLSTVR</sequence>
<evidence type="ECO:0000313" key="2">
    <source>
        <dbReference type="Proteomes" id="UP000029567"/>
    </source>
</evidence>
<name>A0A0E3BVC1_9BURK</name>